<dbReference type="eggNOG" id="COG0235">
    <property type="taxonomic scope" value="Bacteria"/>
</dbReference>
<dbReference type="SUPFAM" id="SSF53639">
    <property type="entry name" value="AraD/HMP-PK domain-like"/>
    <property type="match status" value="1"/>
</dbReference>
<evidence type="ECO:0000313" key="4">
    <source>
        <dbReference type="EMBL" id="ERF61101.1"/>
    </source>
</evidence>
<evidence type="ECO:0000256" key="2">
    <source>
        <dbReference type="ARBA" id="ARBA00023239"/>
    </source>
</evidence>
<evidence type="ECO:0000256" key="1">
    <source>
        <dbReference type="ARBA" id="ARBA00022723"/>
    </source>
</evidence>
<dbReference type="AlphaFoldDB" id="U2L2I8"/>
<dbReference type="Gene3D" id="3.40.225.10">
    <property type="entry name" value="Class II aldolase/adducin N-terminal domain"/>
    <property type="match status" value="1"/>
</dbReference>
<dbReference type="InterPro" id="IPR001303">
    <property type="entry name" value="Aldolase_II/adducin_N"/>
</dbReference>
<dbReference type="Pfam" id="PF00596">
    <property type="entry name" value="Aldolase_II"/>
    <property type="match status" value="1"/>
</dbReference>
<dbReference type="GO" id="GO:0016832">
    <property type="term" value="F:aldehyde-lyase activity"/>
    <property type="evidence" value="ECO:0007669"/>
    <property type="project" value="TreeGrafter"/>
</dbReference>
<dbReference type="SMART" id="SM01007">
    <property type="entry name" value="Aldolase_II"/>
    <property type="match status" value="1"/>
</dbReference>
<evidence type="ECO:0000313" key="7">
    <source>
        <dbReference type="Proteomes" id="UP000016646"/>
    </source>
</evidence>
<accession>U2L2I8</accession>
<organism evidence="4 6">
    <name type="scientific">Treponema socranskii subsp. socranskii VPI DR56BR1116 = ATCC 35536</name>
    <dbReference type="NCBI Taxonomy" id="1125725"/>
    <lineage>
        <taxon>Bacteria</taxon>
        <taxon>Pseudomonadati</taxon>
        <taxon>Spirochaetota</taxon>
        <taxon>Spirochaetia</taxon>
        <taxon>Spirochaetales</taxon>
        <taxon>Treponemataceae</taxon>
        <taxon>Treponema</taxon>
    </lineage>
</organism>
<reference evidence="6 7" key="1">
    <citation type="submission" date="2013-08" db="EMBL/GenBank/DDBJ databases">
        <authorList>
            <person name="Durkin A.S."/>
            <person name="Haft D.R."/>
            <person name="McCorrison J."/>
            <person name="Torralba M."/>
            <person name="Gillis M."/>
            <person name="Haft D.H."/>
            <person name="Methe B."/>
            <person name="Sutton G."/>
            <person name="Nelson K.E."/>
        </authorList>
    </citation>
    <scope>NUCLEOTIDE SEQUENCE [LARGE SCALE GENOMIC DNA]</scope>
    <source>
        <strain evidence="5 7">ATCC 35536</strain>
        <strain evidence="4 6">VPI DR56BR1116</strain>
    </source>
</reference>
<dbReference type="NCBIfam" id="NF005302">
    <property type="entry name" value="PRK06833.1"/>
    <property type="match status" value="1"/>
</dbReference>
<sequence>MYDKERKAIVDFGKRLITEHLTSGTSGNISIFDPGKKLMIISPSGIPYFDTKESDIVVVDLGGKIVEGNKKPSSEWALHAAMYEAKPEAGAVVHTHSMYCTVLACLHEPIRAVHYVVADAGTSEVPCAPYRTFGTIELAKAAKDAIGKSDAVLLANHGMLAVGKDLPAAFGLARGMEFCAEVQYRAMCAGKPFVLPDDEMERVIEKFKGYGQVKNR</sequence>
<dbReference type="GO" id="GO:0019323">
    <property type="term" value="P:pentose catabolic process"/>
    <property type="evidence" value="ECO:0007669"/>
    <property type="project" value="TreeGrafter"/>
</dbReference>
<feature type="domain" description="Class II aldolase/adducin N-terminal" evidence="3">
    <location>
        <begin position="7"/>
        <end position="184"/>
    </location>
</feature>
<dbReference type="InterPro" id="IPR036409">
    <property type="entry name" value="Aldolase_II/adducin_N_sf"/>
</dbReference>
<comment type="caution">
    <text evidence="4">The sequence shown here is derived from an EMBL/GenBank/DDBJ whole genome shotgun (WGS) entry which is preliminary data.</text>
</comment>
<dbReference type="PANTHER" id="PTHR22789">
    <property type="entry name" value="FUCULOSE PHOSPHATE ALDOLASE"/>
    <property type="match status" value="1"/>
</dbReference>
<name>U2L2I8_TRESO</name>
<keyword evidence="7" id="KW-1185">Reference proteome</keyword>
<dbReference type="PATRIC" id="fig|1125725.3.peg.940"/>
<keyword evidence="2" id="KW-0456">Lyase</keyword>
<gene>
    <name evidence="5" type="ORF">HMPREF0860_0685</name>
    <name evidence="4" type="ORF">HMPREF1325_1655</name>
</gene>
<dbReference type="EMBL" id="AVQI01000006">
    <property type="protein sequence ID" value="ERK04957.1"/>
    <property type="molecule type" value="Genomic_DNA"/>
</dbReference>
<evidence type="ECO:0000313" key="6">
    <source>
        <dbReference type="Proteomes" id="UP000016412"/>
    </source>
</evidence>
<dbReference type="GO" id="GO:0005829">
    <property type="term" value="C:cytosol"/>
    <property type="evidence" value="ECO:0007669"/>
    <property type="project" value="TreeGrafter"/>
</dbReference>
<dbReference type="EMBL" id="AUZJ01000017">
    <property type="protein sequence ID" value="ERF61101.1"/>
    <property type="molecule type" value="Genomic_DNA"/>
</dbReference>
<dbReference type="GO" id="GO:0046872">
    <property type="term" value="F:metal ion binding"/>
    <property type="evidence" value="ECO:0007669"/>
    <property type="project" value="UniProtKB-KW"/>
</dbReference>
<dbReference type="PANTHER" id="PTHR22789:SF0">
    <property type="entry name" value="3-OXO-TETRONATE 4-PHOSPHATE DECARBOXYLASE-RELATED"/>
    <property type="match status" value="1"/>
</dbReference>
<keyword evidence="1" id="KW-0479">Metal-binding</keyword>
<dbReference type="STRING" id="1125725.HMPREF1325_1655"/>
<evidence type="ECO:0000313" key="5">
    <source>
        <dbReference type="EMBL" id="ERK04957.1"/>
    </source>
</evidence>
<dbReference type="InterPro" id="IPR050197">
    <property type="entry name" value="Aldolase_class_II_sugar_metab"/>
</dbReference>
<proteinExistence type="predicted"/>
<dbReference type="Proteomes" id="UP000016412">
    <property type="component" value="Unassembled WGS sequence"/>
</dbReference>
<evidence type="ECO:0000259" key="3">
    <source>
        <dbReference type="SMART" id="SM01007"/>
    </source>
</evidence>
<dbReference type="Proteomes" id="UP000016646">
    <property type="component" value="Unassembled WGS sequence"/>
</dbReference>
<protein>
    <submittedName>
        <fullName evidence="4 5">L-ribulose-5-phosphate 4-epimerase</fullName>
    </submittedName>
</protein>
<dbReference type="OrthoDB" id="9794581at2"/>